<keyword evidence="1" id="KW-1133">Transmembrane helix</keyword>
<protein>
    <submittedName>
        <fullName evidence="2">Uncharacterized protein</fullName>
    </submittedName>
</protein>
<dbReference type="PANTHER" id="PTHR34228:SF6">
    <property type="entry name" value="PHOSPHOLIPASE A2"/>
    <property type="match status" value="1"/>
</dbReference>
<keyword evidence="1" id="KW-0472">Membrane</keyword>
<dbReference type="PANTHER" id="PTHR34228">
    <property type="entry name" value="PROTEIN CBG09474-RELATED"/>
    <property type="match status" value="1"/>
</dbReference>
<sequence>MAHVKKKAFTADINHCCAIHKNCYINQREQETCDVNFCKCFDNLIAHNKDSKPCKPVTDSACSGVKIYGQNSYLNLKDSKFNHKNVPSVPKIFQEYSKLYNECPHQMVTLSSCALNHDICMAKKKKNCALPLIQCLVVVEFDVNKNANCGRAIQNILNMLLFSQKPVGNSPTQPIVYRVREGSNNFAAMYHRVALPGNAIFFYFTFFGIILICGLLIVVAYIRMDSPVPTSSIGAPVTSATASPHTPR</sequence>
<dbReference type="GO" id="GO:0050482">
    <property type="term" value="P:arachidonate secretion"/>
    <property type="evidence" value="ECO:0007669"/>
    <property type="project" value="InterPro"/>
</dbReference>
<dbReference type="InterPro" id="IPR053322">
    <property type="entry name" value="PLA2-like"/>
</dbReference>
<accession>A0A8R1EV26</accession>
<dbReference type="SUPFAM" id="SSF48619">
    <property type="entry name" value="Phospholipase A2, PLA2"/>
    <property type="match status" value="1"/>
</dbReference>
<dbReference type="GO" id="GO:0006644">
    <property type="term" value="P:phospholipid metabolic process"/>
    <property type="evidence" value="ECO:0007669"/>
    <property type="project" value="InterPro"/>
</dbReference>
<reference evidence="2" key="2">
    <citation type="submission" date="2022-06" db="UniProtKB">
        <authorList>
            <consortium name="EnsemblMetazoa"/>
        </authorList>
    </citation>
    <scope>IDENTIFICATION</scope>
    <source>
        <strain evidence="2">DF5081</strain>
    </source>
</reference>
<dbReference type="Proteomes" id="UP000005237">
    <property type="component" value="Unassembled WGS sequence"/>
</dbReference>
<evidence type="ECO:0000256" key="1">
    <source>
        <dbReference type="SAM" id="Phobius"/>
    </source>
</evidence>
<proteinExistence type="predicted"/>
<feature type="transmembrane region" description="Helical" evidence="1">
    <location>
        <begin position="200"/>
        <end position="222"/>
    </location>
</feature>
<evidence type="ECO:0000313" key="2">
    <source>
        <dbReference type="EnsemblMetazoa" id="CJA41036.1"/>
    </source>
</evidence>
<dbReference type="GO" id="GO:0004623">
    <property type="term" value="F:phospholipase A2 activity"/>
    <property type="evidence" value="ECO:0007669"/>
    <property type="project" value="InterPro"/>
</dbReference>
<keyword evidence="1" id="KW-0812">Transmembrane</keyword>
<dbReference type="AlphaFoldDB" id="A0A8R1EV26"/>
<reference evidence="3" key="1">
    <citation type="submission" date="2010-08" db="EMBL/GenBank/DDBJ databases">
        <authorList>
            <consortium name="Caenorhabditis japonica Sequencing Consortium"/>
            <person name="Wilson R.K."/>
        </authorList>
    </citation>
    <scope>NUCLEOTIDE SEQUENCE [LARGE SCALE GENOMIC DNA]</scope>
    <source>
        <strain evidence="3">DF5081</strain>
    </source>
</reference>
<name>A0A8R1EV26_CAEJA</name>
<dbReference type="EnsemblMetazoa" id="CJA41036.1">
    <property type="protein sequence ID" value="CJA41036.1"/>
    <property type="gene ID" value="WBGene00216884"/>
</dbReference>
<dbReference type="InterPro" id="IPR036444">
    <property type="entry name" value="PLipase_A2_dom_sf"/>
</dbReference>
<organism evidence="2 3">
    <name type="scientific">Caenorhabditis japonica</name>
    <dbReference type="NCBI Taxonomy" id="281687"/>
    <lineage>
        <taxon>Eukaryota</taxon>
        <taxon>Metazoa</taxon>
        <taxon>Ecdysozoa</taxon>
        <taxon>Nematoda</taxon>
        <taxon>Chromadorea</taxon>
        <taxon>Rhabditida</taxon>
        <taxon>Rhabditina</taxon>
        <taxon>Rhabditomorpha</taxon>
        <taxon>Rhabditoidea</taxon>
        <taxon>Rhabditidae</taxon>
        <taxon>Peloderinae</taxon>
        <taxon>Caenorhabditis</taxon>
    </lineage>
</organism>
<keyword evidence="3" id="KW-1185">Reference proteome</keyword>
<evidence type="ECO:0000313" key="3">
    <source>
        <dbReference type="Proteomes" id="UP000005237"/>
    </source>
</evidence>